<proteinExistence type="predicted"/>
<name>A0A0G4GJH6_VITBC</name>
<feature type="compositionally biased region" description="Polar residues" evidence="1">
    <location>
        <begin position="127"/>
        <end position="142"/>
    </location>
</feature>
<dbReference type="VEuPathDB" id="CryptoDB:Vbra_17996"/>
<protein>
    <submittedName>
        <fullName evidence="2">Uncharacterized protein</fullName>
    </submittedName>
</protein>
<reference evidence="2 3" key="1">
    <citation type="submission" date="2014-11" db="EMBL/GenBank/DDBJ databases">
        <authorList>
            <person name="Zhu J."/>
            <person name="Qi W."/>
            <person name="Song R."/>
        </authorList>
    </citation>
    <scope>NUCLEOTIDE SEQUENCE [LARGE SCALE GENOMIC DNA]</scope>
</reference>
<feature type="compositionally biased region" description="Low complexity" evidence="1">
    <location>
        <begin position="761"/>
        <end position="774"/>
    </location>
</feature>
<dbReference type="EMBL" id="CDMY01000688">
    <property type="protein sequence ID" value="CEM30101.1"/>
    <property type="molecule type" value="Genomic_DNA"/>
</dbReference>
<feature type="compositionally biased region" description="Low complexity" evidence="1">
    <location>
        <begin position="104"/>
        <end position="113"/>
    </location>
</feature>
<feature type="compositionally biased region" description="Basic and acidic residues" evidence="1">
    <location>
        <begin position="879"/>
        <end position="888"/>
    </location>
</feature>
<feature type="compositionally biased region" description="Low complexity" evidence="1">
    <location>
        <begin position="275"/>
        <end position="285"/>
    </location>
</feature>
<keyword evidence="3" id="KW-1185">Reference proteome</keyword>
<feature type="region of interest" description="Disordered" evidence="1">
    <location>
        <begin position="1"/>
        <end position="23"/>
    </location>
</feature>
<gene>
    <name evidence="2" type="ORF">Vbra_17996</name>
</gene>
<feature type="compositionally biased region" description="Pro residues" evidence="1">
    <location>
        <begin position="543"/>
        <end position="555"/>
    </location>
</feature>
<organism evidence="2 3">
    <name type="scientific">Vitrella brassicaformis (strain CCMP3155)</name>
    <dbReference type="NCBI Taxonomy" id="1169540"/>
    <lineage>
        <taxon>Eukaryota</taxon>
        <taxon>Sar</taxon>
        <taxon>Alveolata</taxon>
        <taxon>Colpodellida</taxon>
        <taxon>Vitrellaceae</taxon>
        <taxon>Vitrella</taxon>
    </lineage>
</organism>
<feature type="compositionally biased region" description="Pro residues" evidence="1">
    <location>
        <begin position="165"/>
        <end position="175"/>
    </location>
</feature>
<feature type="region of interest" description="Disordered" evidence="1">
    <location>
        <begin position="761"/>
        <end position="804"/>
    </location>
</feature>
<evidence type="ECO:0000313" key="3">
    <source>
        <dbReference type="Proteomes" id="UP000041254"/>
    </source>
</evidence>
<feature type="compositionally biased region" description="Basic and acidic residues" evidence="1">
    <location>
        <begin position="463"/>
        <end position="479"/>
    </location>
</feature>
<evidence type="ECO:0000313" key="2">
    <source>
        <dbReference type="EMBL" id="CEM30101.1"/>
    </source>
</evidence>
<feature type="compositionally biased region" description="Gly residues" evidence="1">
    <location>
        <begin position="995"/>
        <end position="1017"/>
    </location>
</feature>
<feature type="region of interest" description="Disordered" evidence="1">
    <location>
        <begin position="640"/>
        <end position="672"/>
    </location>
</feature>
<dbReference type="InParanoid" id="A0A0G4GJH6"/>
<feature type="compositionally biased region" description="Pro residues" evidence="1">
    <location>
        <begin position="783"/>
        <end position="796"/>
    </location>
</feature>
<dbReference type="PANTHER" id="PTHR24216">
    <property type="entry name" value="PAXILLIN-RELATED"/>
    <property type="match status" value="1"/>
</dbReference>
<feature type="region of interest" description="Disordered" evidence="1">
    <location>
        <begin position="271"/>
        <end position="321"/>
    </location>
</feature>
<feature type="compositionally biased region" description="Basic and acidic residues" evidence="1">
    <location>
        <begin position="829"/>
        <end position="841"/>
    </location>
</feature>
<feature type="region of interest" description="Disordered" evidence="1">
    <location>
        <begin position="452"/>
        <end position="559"/>
    </location>
</feature>
<feature type="compositionally biased region" description="Basic and acidic residues" evidence="1">
    <location>
        <begin position="491"/>
        <end position="506"/>
    </location>
</feature>
<feature type="region of interest" description="Disordered" evidence="1">
    <location>
        <begin position="102"/>
        <end position="185"/>
    </location>
</feature>
<dbReference type="AlphaFoldDB" id="A0A0G4GJH6"/>
<feature type="compositionally biased region" description="Low complexity" evidence="1">
    <location>
        <begin position="949"/>
        <end position="959"/>
    </location>
</feature>
<feature type="region of interest" description="Disordered" evidence="1">
    <location>
        <begin position="820"/>
        <end position="1017"/>
    </location>
</feature>
<sequence>MASVLSPLSDPQSMAAIGGQPDHEELSRSDLLIAAQNLLRQAERLSARSSWQQWPVEVRQKGREGQIAFACQGLPENYPVDGRTLAAIQKALDNALTARTARLQHQQQQQQQQMAHMSVGVAASRQPAANSGTRDSQVSGSPSNPPDQKGTTAGNHTHHGHNQPSPSPSPQPPSRPSTRSKKRSHSGIHMNAFAAMQAVSDGCRVEVEDFSCAQSHGVREALVEAIHYRNARLKGLKDESCLVGGLQPCEGLLDVVEEYDWPPEEQIDVEDTPAHQQHQQQQQQQEGNGGLRRSKRRLSGSPPSFGRRNAPRQTAHDTCDKIRMVVDLENDLASSMEASPAAASAASASATAARPWAKRPDSEIVADCEEKFRTYCEKRGDCLGGIFQGLADKTSFEISTPECVTLTMGPYPDGHGGGYYLSAEASRGPRDPSWHFGGVTKKVKKLVDCGGPVGLYQQSTHRTTVEDNKGRRILSDTRRRGSRGGQGGKGADGEGGKGNRPPDRLHSPQRQPPLLPVAHPLVPLLPPRLPNGANSPPVDQPMQPAPPPPPAPGPPQWHLEPDKRLGHEQLLSYLNQCVEGALKFGIFGMKVCKHAVSGRPSIAIKALPGRPSLTVVEVMGDTYSHVQQAITEVRRIATPAAADRQPHPRPPEPSAGAVIDQPVHPVPAPTDSPKWQLTPHQPLDYDQLLSCTRSVATDMLKHDLEGVKLQKKSASGTVAIIVKGVGAYGDRPFEVRGSTYAHVLQAVMDAARYRDDLTAQAASAAQGATQPQPSDALMGQPMHPAPAPLHPPPPLPAADAPEGDQERDVLDITAAFVAATGKIDEEDGESKGTDDGSKSGDGRQGGVGGVKQECAVKEERVVKQEPPSPARGPQGGSGRADDDQHMDDAAAAGSGDDGGGQCDGVLMPTMGLVPADSEPLVVDEDQPQRHQPHQLQGEGRGDDQQIEDAPAAAAAAAPPMVEMAVEQPPSSRGNKHDDLPSAQGVHLHAHQHPSGGDGNAGGKAAGDGEGEGGGQGVGMGMAGRVAVADVTRAQFVALSKQRAPQSELQQLAAKLELICLEDFKSLGELLDLTKDPPDAQSTGTTTEFRRSFRVTDGCFLGLQLFIKKLTDEADTHGGVSVADADDSVYQQLATEATEAADRLTVDELAARLQQGSPAAAALSEKIRQAKISGSVLRRFLNESDLPEGSAERRWVLALKERSALGLNLALKAEVRRILNIP</sequence>
<dbReference type="Proteomes" id="UP000041254">
    <property type="component" value="Unassembled WGS sequence"/>
</dbReference>
<evidence type="ECO:0000256" key="1">
    <source>
        <dbReference type="SAM" id="MobiDB-lite"/>
    </source>
</evidence>
<feature type="compositionally biased region" description="Basic and acidic residues" evidence="1">
    <location>
        <begin position="854"/>
        <end position="863"/>
    </location>
</feature>
<dbReference type="PANTHER" id="PTHR24216:SF65">
    <property type="entry name" value="PAXILLIN-LIKE PROTEIN 1"/>
    <property type="match status" value="1"/>
</dbReference>
<accession>A0A0G4GJH6</accession>